<evidence type="ECO:0000313" key="2">
    <source>
        <dbReference type="Proteomes" id="UP000594873"/>
    </source>
</evidence>
<keyword evidence="2" id="KW-1185">Reference proteome</keyword>
<proteinExistence type="predicted"/>
<dbReference type="Proteomes" id="UP000594873">
    <property type="component" value="Chromosome"/>
</dbReference>
<dbReference type="AlphaFoldDB" id="A0A7T2LMP6"/>
<sequence>MFNIDLNSIQRVAVSAVAALVFSTTCIGMAVAPAAAEQGAPVVAVLSA</sequence>
<gene>
    <name evidence="1" type="ORF">IC614_04265</name>
</gene>
<dbReference type="EMBL" id="CP065592">
    <property type="protein sequence ID" value="QPQ55809.1"/>
    <property type="molecule type" value="Genomic_DNA"/>
</dbReference>
<dbReference type="KEGG" id="sflv:IC614_04265"/>
<protein>
    <submittedName>
        <fullName evidence="1">Uncharacterized protein</fullName>
    </submittedName>
</protein>
<organism evidence="1 2">
    <name type="scientific">Allosphingosinicella flava</name>
    <dbReference type="NCBI Taxonomy" id="2771430"/>
    <lineage>
        <taxon>Bacteria</taxon>
        <taxon>Pseudomonadati</taxon>
        <taxon>Pseudomonadota</taxon>
        <taxon>Alphaproteobacteria</taxon>
        <taxon>Sphingomonadales</taxon>
        <taxon>Sphingomonadaceae</taxon>
        <taxon>Allosphingosinicella</taxon>
    </lineage>
</organism>
<dbReference type="RefSeq" id="WP_200972620.1">
    <property type="nucleotide sequence ID" value="NZ_CP065592.1"/>
</dbReference>
<accession>A0A7T2LMP6</accession>
<name>A0A7T2LMP6_9SPHN</name>
<evidence type="ECO:0000313" key="1">
    <source>
        <dbReference type="EMBL" id="QPQ55809.1"/>
    </source>
</evidence>
<reference evidence="1 2" key="1">
    <citation type="submission" date="2020-11" db="EMBL/GenBank/DDBJ databases">
        <title>Genome seq and assembly of Sphingosinicella sp.</title>
        <authorList>
            <person name="Chhetri G."/>
        </authorList>
    </citation>
    <scope>NUCLEOTIDE SEQUENCE [LARGE SCALE GENOMIC DNA]</scope>
    <source>
        <strain evidence="1 2">UDD2</strain>
    </source>
</reference>